<dbReference type="EMBL" id="CAJVPY010063620">
    <property type="protein sequence ID" value="CAG8823571.1"/>
    <property type="molecule type" value="Genomic_DNA"/>
</dbReference>
<feature type="transmembrane region" description="Helical" evidence="1">
    <location>
        <begin position="7"/>
        <end position="25"/>
    </location>
</feature>
<evidence type="ECO:0000313" key="2">
    <source>
        <dbReference type="EMBL" id="CAG8823571.1"/>
    </source>
</evidence>
<organism evidence="2 3">
    <name type="scientific">Dentiscutata erythropus</name>
    <dbReference type="NCBI Taxonomy" id="1348616"/>
    <lineage>
        <taxon>Eukaryota</taxon>
        <taxon>Fungi</taxon>
        <taxon>Fungi incertae sedis</taxon>
        <taxon>Mucoromycota</taxon>
        <taxon>Glomeromycotina</taxon>
        <taxon>Glomeromycetes</taxon>
        <taxon>Diversisporales</taxon>
        <taxon>Gigasporaceae</taxon>
        <taxon>Dentiscutata</taxon>
    </lineage>
</organism>
<keyword evidence="1" id="KW-0812">Transmembrane</keyword>
<feature type="non-terminal residue" evidence="2">
    <location>
        <position position="1"/>
    </location>
</feature>
<gene>
    <name evidence="2" type="ORF">DERYTH_LOCUS27523</name>
</gene>
<accession>A0A9N9KCU0</accession>
<evidence type="ECO:0000313" key="3">
    <source>
        <dbReference type="Proteomes" id="UP000789405"/>
    </source>
</evidence>
<keyword evidence="1" id="KW-1133">Transmembrane helix</keyword>
<proteinExistence type="predicted"/>
<dbReference type="AlphaFoldDB" id="A0A9N9KCU0"/>
<reference evidence="2" key="1">
    <citation type="submission" date="2021-06" db="EMBL/GenBank/DDBJ databases">
        <authorList>
            <person name="Kallberg Y."/>
            <person name="Tangrot J."/>
            <person name="Rosling A."/>
        </authorList>
    </citation>
    <scope>NUCLEOTIDE SEQUENCE</scope>
    <source>
        <strain evidence="2">MA453B</strain>
    </source>
</reference>
<sequence length="58" mass="6442">SLLKLSFVESLLVGAIICDVVAYWSRRWLESSFVVSCLLGSLFVSSFIEAIVRGVVIY</sequence>
<feature type="transmembrane region" description="Helical" evidence="1">
    <location>
        <begin position="31"/>
        <end position="52"/>
    </location>
</feature>
<evidence type="ECO:0000256" key="1">
    <source>
        <dbReference type="SAM" id="Phobius"/>
    </source>
</evidence>
<name>A0A9N9KCU0_9GLOM</name>
<protein>
    <submittedName>
        <fullName evidence="2">9314_t:CDS:1</fullName>
    </submittedName>
</protein>
<keyword evidence="3" id="KW-1185">Reference proteome</keyword>
<keyword evidence="1" id="KW-0472">Membrane</keyword>
<comment type="caution">
    <text evidence="2">The sequence shown here is derived from an EMBL/GenBank/DDBJ whole genome shotgun (WGS) entry which is preliminary data.</text>
</comment>
<dbReference type="Proteomes" id="UP000789405">
    <property type="component" value="Unassembled WGS sequence"/>
</dbReference>